<dbReference type="SUPFAM" id="SSF101386">
    <property type="entry name" value="all-alpha NTP pyrophosphatases"/>
    <property type="match status" value="1"/>
</dbReference>
<proteinExistence type="inferred from homology"/>
<keyword evidence="7 9" id="KW-0067">ATP-binding</keyword>
<keyword evidence="5 9" id="KW-0547">Nucleotide-binding</keyword>
<evidence type="ECO:0000256" key="4">
    <source>
        <dbReference type="ARBA" id="ARBA00022605"/>
    </source>
</evidence>
<dbReference type="Gene3D" id="1.10.287.1080">
    <property type="entry name" value="MazG-like"/>
    <property type="match status" value="1"/>
</dbReference>
<name>A0A927E852_9HYPH</name>
<evidence type="ECO:0000256" key="1">
    <source>
        <dbReference type="ARBA" id="ARBA00001460"/>
    </source>
</evidence>
<evidence type="ECO:0000313" key="12">
    <source>
        <dbReference type="Proteomes" id="UP000619295"/>
    </source>
</evidence>
<evidence type="ECO:0000256" key="9">
    <source>
        <dbReference type="HAMAP-Rule" id="MF_01020"/>
    </source>
</evidence>
<keyword evidence="6 9" id="KW-0378">Hydrolase</keyword>
<evidence type="ECO:0000256" key="6">
    <source>
        <dbReference type="ARBA" id="ARBA00022801"/>
    </source>
</evidence>
<keyword evidence="4 9" id="KW-0028">Amino-acid biosynthesis</keyword>
<dbReference type="PANTHER" id="PTHR42945:SF1">
    <property type="entry name" value="HISTIDINE BIOSYNTHESIS BIFUNCTIONAL PROTEIN HIS7"/>
    <property type="match status" value="1"/>
</dbReference>
<dbReference type="PANTHER" id="PTHR42945">
    <property type="entry name" value="HISTIDINE BIOSYNTHESIS BIFUNCTIONAL PROTEIN"/>
    <property type="match status" value="1"/>
</dbReference>
<evidence type="ECO:0000256" key="10">
    <source>
        <dbReference type="SAM" id="MobiDB-lite"/>
    </source>
</evidence>
<comment type="catalytic activity">
    <reaction evidence="1 9">
        <text>1-(5-phospho-beta-D-ribosyl)-ATP + H2O = 1-(5-phospho-beta-D-ribosyl)-5'-AMP + diphosphate + H(+)</text>
        <dbReference type="Rhea" id="RHEA:22828"/>
        <dbReference type="ChEBI" id="CHEBI:15377"/>
        <dbReference type="ChEBI" id="CHEBI:15378"/>
        <dbReference type="ChEBI" id="CHEBI:33019"/>
        <dbReference type="ChEBI" id="CHEBI:59457"/>
        <dbReference type="ChEBI" id="CHEBI:73183"/>
        <dbReference type="EC" id="3.6.1.31"/>
    </reaction>
</comment>
<protein>
    <recommendedName>
        <fullName evidence="9">Phosphoribosyl-ATP pyrophosphatase</fullName>
        <shortName evidence="9">PRA-PH</shortName>
        <ecNumber evidence="9">3.6.1.31</ecNumber>
    </recommendedName>
</protein>
<keyword evidence="8 9" id="KW-0368">Histidine biosynthesis</keyword>
<evidence type="ECO:0000256" key="3">
    <source>
        <dbReference type="ARBA" id="ARBA00009392"/>
    </source>
</evidence>
<dbReference type="GO" id="GO:0004636">
    <property type="term" value="F:phosphoribosyl-ATP diphosphatase activity"/>
    <property type="evidence" value="ECO:0007669"/>
    <property type="project" value="UniProtKB-UniRule"/>
</dbReference>
<comment type="caution">
    <text evidence="11">The sequence shown here is derived from an EMBL/GenBank/DDBJ whole genome shotgun (WGS) entry which is preliminary data.</text>
</comment>
<dbReference type="CDD" id="cd11534">
    <property type="entry name" value="NTP-PPase_HisIE_like"/>
    <property type="match status" value="1"/>
</dbReference>
<accession>A0A927E852</accession>
<dbReference type="RefSeq" id="WP_191124076.1">
    <property type="nucleotide sequence ID" value="NZ_JACXWY010000005.1"/>
</dbReference>
<dbReference type="GO" id="GO:0000105">
    <property type="term" value="P:L-histidine biosynthetic process"/>
    <property type="evidence" value="ECO:0007669"/>
    <property type="project" value="UniProtKB-UniRule"/>
</dbReference>
<dbReference type="GO" id="GO:0005737">
    <property type="term" value="C:cytoplasm"/>
    <property type="evidence" value="ECO:0007669"/>
    <property type="project" value="UniProtKB-SubCell"/>
</dbReference>
<dbReference type="EMBL" id="JACXWY010000005">
    <property type="protein sequence ID" value="MBD3846002.1"/>
    <property type="molecule type" value="Genomic_DNA"/>
</dbReference>
<feature type="region of interest" description="Disordered" evidence="10">
    <location>
        <begin position="100"/>
        <end position="125"/>
    </location>
</feature>
<organism evidence="11 12">
    <name type="scientific">Bosea spartocytisi</name>
    <dbReference type="NCBI Taxonomy" id="2773451"/>
    <lineage>
        <taxon>Bacteria</taxon>
        <taxon>Pseudomonadati</taxon>
        <taxon>Pseudomonadota</taxon>
        <taxon>Alphaproteobacteria</taxon>
        <taxon>Hyphomicrobiales</taxon>
        <taxon>Boseaceae</taxon>
        <taxon>Bosea</taxon>
    </lineage>
</organism>
<evidence type="ECO:0000313" key="11">
    <source>
        <dbReference type="EMBL" id="MBD3846002.1"/>
    </source>
</evidence>
<keyword evidence="12" id="KW-1185">Reference proteome</keyword>
<evidence type="ECO:0000256" key="5">
    <source>
        <dbReference type="ARBA" id="ARBA00022741"/>
    </source>
</evidence>
<dbReference type="Proteomes" id="UP000619295">
    <property type="component" value="Unassembled WGS sequence"/>
</dbReference>
<evidence type="ECO:0000256" key="2">
    <source>
        <dbReference type="ARBA" id="ARBA00005204"/>
    </source>
</evidence>
<keyword evidence="9" id="KW-0963">Cytoplasm</keyword>
<comment type="similarity">
    <text evidence="3 9">Belongs to the PRA-PH family.</text>
</comment>
<dbReference type="EC" id="3.6.1.31" evidence="9"/>
<gene>
    <name evidence="9 11" type="primary">hisE</name>
    <name evidence="11" type="ORF">IED13_09860</name>
</gene>
<comment type="subcellular location">
    <subcellularLocation>
        <location evidence="9">Cytoplasm</location>
    </subcellularLocation>
</comment>
<evidence type="ECO:0000256" key="8">
    <source>
        <dbReference type="ARBA" id="ARBA00023102"/>
    </source>
</evidence>
<dbReference type="GO" id="GO:0005524">
    <property type="term" value="F:ATP binding"/>
    <property type="evidence" value="ECO:0007669"/>
    <property type="project" value="UniProtKB-KW"/>
</dbReference>
<dbReference type="HAMAP" id="MF_01020">
    <property type="entry name" value="HisE"/>
    <property type="match status" value="1"/>
</dbReference>
<dbReference type="AlphaFoldDB" id="A0A927E852"/>
<evidence type="ECO:0000256" key="7">
    <source>
        <dbReference type="ARBA" id="ARBA00022840"/>
    </source>
</evidence>
<dbReference type="InterPro" id="IPR008179">
    <property type="entry name" value="HisE"/>
</dbReference>
<dbReference type="NCBIfam" id="TIGR03188">
    <property type="entry name" value="histidine_hisI"/>
    <property type="match status" value="1"/>
</dbReference>
<dbReference type="InterPro" id="IPR021130">
    <property type="entry name" value="PRib-ATP_PPHydrolase-like"/>
</dbReference>
<sequence>MSDSVQRLHAAIRRTRGGDPSRSRTAKLFAGGMAKMAKKVAEEAVETGIAALQGQRRETILESADLIYNLVALWAAMGIEPNEIWGELERRERLYGIAEKLPKGRPPARPKREPRPKLAIGSPVG</sequence>
<reference evidence="11" key="1">
    <citation type="submission" date="2020-09" db="EMBL/GenBank/DDBJ databases">
        <title>Bosea spartocytisi sp. nov. a root nodule endophyte of Spartocytisus supranubius in the high mountain ecosystem fo the Teide National Park (Canary Islands, Spain).</title>
        <authorList>
            <person name="Pulido-Suarez L."/>
            <person name="Peix A."/>
            <person name="Igual J.M."/>
            <person name="Socas-Perez N."/>
            <person name="Velazquez E."/>
            <person name="Flores-Felix J.D."/>
            <person name="Leon-Barrios M."/>
        </authorList>
    </citation>
    <scope>NUCLEOTIDE SEQUENCE</scope>
    <source>
        <strain evidence="11">SSUT16</strain>
    </source>
</reference>
<dbReference type="Pfam" id="PF01503">
    <property type="entry name" value="PRA-PH"/>
    <property type="match status" value="1"/>
</dbReference>
<comment type="pathway">
    <text evidence="2 9">Amino-acid biosynthesis; L-histidine biosynthesis; L-histidine from 5-phospho-alpha-D-ribose 1-diphosphate: step 2/9.</text>
</comment>